<reference evidence="1" key="1">
    <citation type="submission" date="2020-06" db="EMBL/GenBank/DDBJ databases">
        <authorList>
            <consortium name="Plant Systems Biology data submission"/>
        </authorList>
    </citation>
    <scope>NUCLEOTIDE SEQUENCE</scope>
    <source>
        <strain evidence="1">D6</strain>
    </source>
</reference>
<name>A0A9N8DTF7_9STRA</name>
<dbReference type="AlphaFoldDB" id="A0A9N8DTF7"/>
<proteinExistence type="predicted"/>
<dbReference type="OrthoDB" id="52000at2759"/>
<dbReference type="EMBL" id="CAICTM010000343">
    <property type="protein sequence ID" value="CAB9508357.1"/>
    <property type="molecule type" value="Genomic_DNA"/>
</dbReference>
<protein>
    <submittedName>
        <fullName evidence="1">Uncharacterized protein</fullName>
    </submittedName>
</protein>
<evidence type="ECO:0000313" key="1">
    <source>
        <dbReference type="EMBL" id="CAB9508357.1"/>
    </source>
</evidence>
<comment type="caution">
    <text evidence="1">The sequence shown here is derived from an EMBL/GenBank/DDBJ whole genome shotgun (WGS) entry which is preliminary data.</text>
</comment>
<keyword evidence="2" id="KW-1185">Reference proteome</keyword>
<sequence>MGLQTRKMAKKAKALNIPKAENDTHACYGYTLKQLTQIRIQSNTKECQNLTDAQLKAKSTYRRKICLNLIHKQKHDDTPYCASTKAFLQEYQYRSSVLSHLDYAPYNDNNVRNKKAVPVEQQNHLLYGVMEYLGGIDTHSNGDMLWFGITERMTESLCLLHFHLNILPMMSRTSIPQERVQSCRPTTFWNNSDSQTEFYNKEAIMVQLHRVANAVLDVQLHKMRHKLQQTRVHLLPPECLHSDDMV</sequence>
<organism evidence="1 2">
    <name type="scientific">Seminavis robusta</name>
    <dbReference type="NCBI Taxonomy" id="568900"/>
    <lineage>
        <taxon>Eukaryota</taxon>
        <taxon>Sar</taxon>
        <taxon>Stramenopiles</taxon>
        <taxon>Ochrophyta</taxon>
        <taxon>Bacillariophyta</taxon>
        <taxon>Bacillariophyceae</taxon>
        <taxon>Bacillariophycidae</taxon>
        <taxon>Naviculales</taxon>
        <taxon>Naviculaceae</taxon>
        <taxon>Seminavis</taxon>
    </lineage>
</organism>
<dbReference type="Proteomes" id="UP001153069">
    <property type="component" value="Unassembled WGS sequence"/>
</dbReference>
<gene>
    <name evidence="1" type="ORF">SEMRO_344_G122160.1</name>
</gene>
<evidence type="ECO:0000313" key="2">
    <source>
        <dbReference type="Proteomes" id="UP001153069"/>
    </source>
</evidence>
<accession>A0A9N8DTF7</accession>